<evidence type="ECO:0000256" key="10">
    <source>
        <dbReference type="ARBA" id="ARBA00023136"/>
    </source>
</evidence>
<dbReference type="EMBL" id="CAIZ01000046">
    <property type="protein sequence ID" value="CCH69251.1"/>
    <property type="molecule type" value="Genomic_DNA"/>
</dbReference>
<dbReference type="PANTHER" id="PTHR30042">
    <property type="entry name" value="POTASSIUM-TRANSPORTING ATPASE C CHAIN"/>
    <property type="match status" value="1"/>
</dbReference>
<evidence type="ECO:0000256" key="2">
    <source>
        <dbReference type="ARBA" id="ARBA00022475"/>
    </source>
</evidence>
<dbReference type="NCBIfam" id="TIGR00681">
    <property type="entry name" value="kdpC"/>
    <property type="match status" value="1"/>
</dbReference>
<keyword evidence="6 11" id="KW-0067">ATP-binding</keyword>
<keyword evidence="9 11" id="KW-0406">Ion transport</keyword>
<dbReference type="eggNOG" id="COG2156">
    <property type="taxonomic scope" value="Bacteria"/>
</dbReference>
<evidence type="ECO:0000313" key="13">
    <source>
        <dbReference type="EMBL" id="CCH69251.1"/>
    </source>
</evidence>
<evidence type="ECO:0000256" key="3">
    <source>
        <dbReference type="ARBA" id="ARBA00022538"/>
    </source>
</evidence>
<comment type="similarity">
    <text evidence="11">Belongs to the KdpC family.</text>
</comment>
<evidence type="ECO:0000256" key="12">
    <source>
        <dbReference type="SAM" id="MobiDB-lite"/>
    </source>
</evidence>
<dbReference type="GO" id="GO:0005524">
    <property type="term" value="F:ATP binding"/>
    <property type="evidence" value="ECO:0007669"/>
    <property type="project" value="UniProtKB-UniRule"/>
</dbReference>
<dbReference type="NCBIfam" id="NF001454">
    <property type="entry name" value="PRK00315.1"/>
    <property type="match status" value="1"/>
</dbReference>
<evidence type="ECO:0000256" key="9">
    <source>
        <dbReference type="ARBA" id="ARBA00023065"/>
    </source>
</evidence>
<dbReference type="Pfam" id="PF02669">
    <property type="entry name" value="KdpC"/>
    <property type="match status" value="1"/>
</dbReference>
<dbReference type="STRING" id="1193181.BN10_140063"/>
<reference evidence="13 14" key="1">
    <citation type="journal article" date="2013" name="ISME J.">
        <title>A metabolic model for members of the genus Tetrasphaera involved in enhanced biological phosphorus removal.</title>
        <authorList>
            <person name="Kristiansen R."/>
            <person name="Nguyen H.T.T."/>
            <person name="Saunders A.M."/>
            <person name="Nielsen J.L."/>
            <person name="Wimmer R."/>
            <person name="Le V.Q."/>
            <person name="McIlroy S.J."/>
            <person name="Petrovski S."/>
            <person name="Seviour R.J."/>
            <person name="Calteau A."/>
            <person name="Nielsen K.L."/>
            <person name="Nielsen P.H."/>
        </authorList>
    </citation>
    <scope>NUCLEOTIDE SEQUENCE [LARGE SCALE GENOMIC DNA]</scope>
    <source>
        <strain evidence="13 14">Lp2</strain>
    </source>
</reference>
<dbReference type="GO" id="GO:0016787">
    <property type="term" value="F:hydrolase activity"/>
    <property type="evidence" value="ECO:0007669"/>
    <property type="project" value="UniProtKB-KW"/>
</dbReference>
<dbReference type="HOGENOM" id="CLU_077094_2_0_11"/>
<keyword evidence="5 11" id="KW-0547">Nucleotide-binding</keyword>
<evidence type="ECO:0000256" key="11">
    <source>
        <dbReference type="HAMAP-Rule" id="MF_00276"/>
    </source>
</evidence>
<dbReference type="OrthoDB" id="9788285at2"/>
<dbReference type="RefSeq" id="WP_010849409.1">
    <property type="nucleotide sequence ID" value="NZ_HF570956.1"/>
</dbReference>
<accession>N0E0J3</accession>
<dbReference type="AlphaFoldDB" id="N0E0J3"/>
<keyword evidence="13" id="KW-0378">Hydrolase</keyword>
<keyword evidence="14" id="KW-1185">Reference proteome</keyword>
<evidence type="ECO:0000256" key="6">
    <source>
        <dbReference type="ARBA" id="ARBA00022840"/>
    </source>
</evidence>
<keyword evidence="7 11" id="KW-0630">Potassium</keyword>
<dbReference type="PANTHER" id="PTHR30042:SF2">
    <property type="entry name" value="POTASSIUM-TRANSPORTING ATPASE KDPC SUBUNIT"/>
    <property type="match status" value="1"/>
</dbReference>
<name>N0E0J3_9MICO</name>
<dbReference type="HAMAP" id="MF_00276">
    <property type="entry name" value="KdpC"/>
    <property type="match status" value="1"/>
</dbReference>
<evidence type="ECO:0000256" key="1">
    <source>
        <dbReference type="ARBA" id="ARBA00022448"/>
    </source>
</evidence>
<evidence type="ECO:0000256" key="4">
    <source>
        <dbReference type="ARBA" id="ARBA00022692"/>
    </source>
</evidence>
<keyword evidence="1 11" id="KW-0813">Transport</keyword>
<comment type="subunit">
    <text evidence="11">The system is composed of three essential subunits: KdpA, KdpB and KdpC.</text>
</comment>
<keyword evidence="4 11" id="KW-0812">Transmembrane</keyword>
<dbReference type="InterPro" id="IPR003820">
    <property type="entry name" value="KdpC"/>
</dbReference>
<keyword evidence="8 11" id="KW-1133">Transmembrane helix</keyword>
<proteinExistence type="inferred from homology"/>
<dbReference type="GO" id="GO:0008556">
    <property type="term" value="F:P-type potassium transmembrane transporter activity"/>
    <property type="evidence" value="ECO:0007669"/>
    <property type="project" value="InterPro"/>
</dbReference>
<keyword evidence="2 11" id="KW-1003">Cell membrane</keyword>
<comment type="caution">
    <text evidence="13">The sequence shown here is derived from an EMBL/GenBank/DDBJ whole genome shotgun (WGS) entry which is preliminary data.</text>
</comment>
<dbReference type="GO" id="GO:0005886">
    <property type="term" value="C:plasma membrane"/>
    <property type="evidence" value="ECO:0007669"/>
    <property type="project" value="UniProtKB-SubCell"/>
</dbReference>
<comment type="function">
    <text evidence="11">Part of the high-affinity ATP-driven potassium transport (or Kdp) system, which catalyzes the hydrolysis of ATP coupled with the electrogenic transport of potassium into the cytoplasm. This subunit acts as a catalytic chaperone that increases the ATP-binding affinity of the ATP-hydrolyzing subunit KdpB by the formation of a transient KdpB/KdpC/ATP ternary complex.</text>
</comment>
<evidence type="ECO:0000256" key="8">
    <source>
        <dbReference type="ARBA" id="ARBA00022989"/>
    </source>
</evidence>
<comment type="subcellular location">
    <subcellularLocation>
        <location evidence="11">Cell membrane</location>
        <topology evidence="11">Single-pass membrane protein</topology>
    </subcellularLocation>
</comment>
<evidence type="ECO:0000256" key="7">
    <source>
        <dbReference type="ARBA" id="ARBA00022958"/>
    </source>
</evidence>
<evidence type="ECO:0000313" key="14">
    <source>
        <dbReference type="Proteomes" id="UP000013167"/>
    </source>
</evidence>
<organism evidence="13 14">
    <name type="scientific">Phycicoccus elongatus Lp2</name>
    <dbReference type="NCBI Taxonomy" id="1193181"/>
    <lineage>
        <taxon>Bacteria</taxon>
        <taxon>Bacillati</taxon>
        <taxon>Actinomycetota</taxon>
        <taxon>Actinomycetes</taxon>
        <taxon>Micrococcales</taxon>
        <taxon>Intrasporangiaceae</taxon>
        <taxon>Phycicoccus</taxon>
    </lineage>
</organism>
<evidence type="ECO:0000256" key="5">
    <source>
        <dbReference type="ARBA" id="ARBA00022741"/>
    </source>
</evidence>
<protein>
    <recommendedName>
        <fullName evidence="11">Potassium-transporting ATPase KdpC subunit</fullName>
    </recommendedName>
    <alternativeName>
        <fullName evidence="11">ATP phosphohydrolase [potassium-transporting] C chain</fullName>
    </alternativeName>
    <alternativeName>
        <fullName evidence="11">Potassium-binding and translocating subunit C</fullName>
    </alternativeName>
    <alternativeName>
        <fullName evidence="11">Potassium-translocating ATPase C chain</fullName>
    </alternativeName>
</protein>
<keyword evidence="3 11" id="KW-0633">Potassium transport</keyword>
<feature type="region of interest" description="Disordered" evidence="12">
    <location>
        <begin position="67"/>
        <end position="90"/>
    </location>
</feature>
<sequence>MSLLRPTIAAAKLLLVLTVILGIGYPAVVLAIGRLAPGRADGSLISVQGKVVGSALLGQAVTDPRLFQGRPSASDASGATSGGSNLGPGDVRLAAAVSEREATLRAANPNATGPIPADALTASSSGLDPHISPAYAAWQLPRIAAATALPMADLETMVGEHTAYPALGFIGNATVNVTELNAALAARLDR</sequence>
<gene>
    <name evidence="11 13" type="primary">kdpC</name>
    <name evidence="13" type="ORF">BN10_140063</name>
</gene>
<dbReference type="Proteomes" id="UP000013167">
    <property type="component" value="Unassembled WGS sequence"/>
</dbReference>
<keyword evidence="10 11" id="KW-0472">Membrane</keyword>
<dbReference type="PIRSF" id="PIRSF001296">
    <property type="entry name" value="K_ATPase_KdpC"/>
    <property type="match status" value="1"/>
</dbReference>